<gene>
    <name evidence="1" type="primary">Msto1_0</name>
    <name evidence="1" type="ORF">EUDELE_R03794</name>
</gene>
<dbReference type="Proteomes" id="UP000533954">
    <property type="component" value="Unassembled WGS sequence"/>
</dbReference>
<dbReference type="GO" id="GO:0005739">
    <property type="term" value="C:mitochondrion"/>
    <property type="evidence" value="ECO:0007669"/>
    <property type="project" value="TreeGrafter"/>
</dbReference>
<dbReference type="PANTHER" id="PTHR13391">
    <property type="entry name" value="MITOCHONDRIAL DISTRIBUTION REGULATOR MISATO"/>
    <property type="match status" value="1"/>
</dbReference>
<evidence type="ECO:0000313" key="2">
    <source>
        <dbReference type="Proteomes" id="UP000533954"/>
    </source>
</evidence>
<reference evidence="1 2" key="1">
    <citation type="submission" date="2019-09" db="EMBL/GenBank/DDBJ databases">
        <title>Bird 10,000 Genomes (B10K) Project - Family phase.</title>
        <authorList>
            <person name="Zhang G."/>
        </authorList>
    </citation>
    <scope>NUCLEOTIDE SEQUENCE [LARGE SCALE GENOMIC DNA]</scope>
    <source>
        <strain evidence="1">B10K-LSUMZ-16893</strain>
    </source>
</reference>
<feature type="non-terminal residue" evidence="1">
    <location>
        <position position="1"/>
    </location>
</feature>
<dbReference type="EMBL" id="VZSX01000340">
    <property type="protein sequence ID" value="NXA43818.1"/>
    <property type="molecule type" value="Genomic_DNA"/>
</dbReference>
<dbReference type="OrthoDB" id="271881at2759"/>
<dbReference type="InterPro" id="IPR049942">
    <property type="entry name" value="DML1/Misato"/>
</dbReference>
<keyword evidence="2" id="KW-1185">Reference proteome</keyword>
<feature type="non-terminal residue" evidence="1">
    <location>
        <position position="250"/>
    </location>
</feature>
<comment type="caution">
    <text evidence="1">The sequence shown here is derived from an EMBL/GenBank/DDBJ whole genome shotgun (WGS) entry which is preliminary data.</text>
</comment>
<protein>
    <submittedName>
        <fullName evidence="1">MSTO1 protein</fullName>
    </submittedName>
</protein>
<dbReference type="AlphaFoldDB" id="A0A7K7VS75"/>
<evidence type="ECO:0000313" key="1">
    <source>
        <dbReference type="EMBL" id="NXA43818.1"/>
    </source>
</evidence>
<name>A0A7K7VS75_EUDEL</name>
<organism evidence="1 2">
    <name type="scientific">Eudromia elegans</name>
    <name type="common">Elegant crested-tinamou</name>
    <dbReference type="NCBI Taxonomy" id="8805"/>
    <lineage>
        <taxon>Eukaryota</taxon>
        <taxon>Metazoa</taxon>
        <taxon>Chordata</taxon>
        <taxon>Craniata</taxon>
        <taxon>Vertebrata</taxon>
        <taxon>Euteleostomi</taxon>
        <taxon>Archelosauria</taxon>
        <taxon>Archosauria</taxon>
        <taxon>Dinosauria</taxon>
        <taxon>Saurischia</taxon>
        <taxon>Theropoda</taxon>
        <taxon>Coelurosauria</taxon>
        <taxon>Aves</taxon>
        <taxon>Palaeognathae</taxon>
        <taxon>Tinamiformes</taxon>
        <taxon>Tinamidae</taxon>
        <taxon>Eudromia</taxon>
    </lineage>
</organism>
<dbReference type="GO" id="GO:0007005">
    <property type="term" value="P:mitochondrion organization"/>
    <property type="evidence" value="ECO:0007669"/>
    <property type="project" value="InterPro"/>
</dbReference>
<dbReference type="PANTHER" id="PTHR13391:SF0">
    <property type="entry name" value="PROTEIN MISATO HOMOLOG 1"/>
    <property type="match status" value="1"/>
</dbReference>
<accession>A0A7K7VS75</accession>
<sequence>MLHLAEALTFSGRKVVAALAAVPFPLVHGHSLLDTLRTQQQALPWKLLSAGGEQQVSRCFAQSVVLRGICKERKQPAATLHAGETEEEVLQHYLQTLFPGAFSTCHVLEQPCSTLPPYPQFFSPLLTKQGLLLDKPLGSSSTGNVHLSTVTWPGKSLLGRQKGLTRVLWSTAVESIPVAAALQSAPVLHTVLHGLYKDLRGLDVRRWAAFFSAGVEEEEFWEALHDLRTLAECYKTHLEADESEDETDSD</sequence>
<proteinExistence type="predicted"/>